<reference evidence="4" key="1">
    <citation type="submission" date="2018-11" db="EMBL/GenBank/DDBJ databases">
        <authorList>
            <consortium name="Pathogen Informatics"/>
        </authorList>
    </citation>
    <scope>NUCLEOTIDE SEQUENCE</scope>
</reference>
<feature type="region of interest" description="Disordered" evidence="2">
    <location>
        <begin position="31"/>
        <end position="56"/>
    </location>
</feature>
<dbReference type="InterPro" id="IPR016194">
    <property type="entry name" value="SPOC-like_C_dom_sf"/>
</dbReference>
<proteinExistence type="predicted"/>
<name>A0A3S5BHV3_9PLAT</name>
<evidence type="ECO:0000256" key="2">
    <source>
        <dbReference type="SAM" id="MobiDB-lite"/>
    </source>
</evidence>
<dbReference type="AlphaFoldDB" id="A0A3S5BHV3"/>
<dbReference type="GO" id="GO:0006303">
    <property type="term" value="P:double-strand break repair via nonhomologous end joining"/>
    <property type="evidence" value="ECO:0007669"/>
    <property type="project" value="InterPro"/>
</dbReference>
<evidence type="ECO:0000313" key="5">
    <source>
        <dbReference type="Proteomes" id="UP000784294"/>
    </source>
</evidence>
<dbReference type="Proteomes" id="UP000784294">
    <property type="component" value="Unassembled WGS sequence"/>
</dbReference>
<dbReference type="InterPro" id="IPR006164">
    <property type="entry name" value="DNA_bd_Ku70/Ku80"/>
</dbReference>
<feature type="domain" description="Ku" evidence="3">
    <location>
        <begin position="55"/>
        <end position="96"/>
    </location>
</feature>
<dbReference type="Gene3D" id="2.40.290.10">
    <property type="match status" value="1"/>
</dbReference>
<evidence type="ECO:0000259" key="3">
    <source>
        <dbReference type="Pfam" id="PF02735"/>
    </source>
</evidence>
<evidence type="ECO:0000313" key="4">
    <source>
        <dbReference type="EMBL" id="VEL24804.1"/>
    </source>
</evidence>
<dbReference type="SUPFAM" id="SSF100939">
    <property type="entry name" value="SPOC domain-like"/>
    <property type="match status" value="1"/>
</dbReference>
<keyword evidence="1" id="KW-0238">DNA-binding</keyword>
<protein>
    <recommendedName>
        <fullName evidence="3">Ku domain-containing protein</fullName>
    </recommendedName>
</protein>
<organism evidence="4 5">
    <name type="scientific">Protopolystoma xenopodis</name>
    <dbReference type="NCBI Taxonomy" id="117903"/>
    <lineage>
        <taxon>Eukaryota</taxon>
        <taxon>Metazoa</taxon>
        <taxon>Spiralia</taxon>
        <taxon>Lophotrochozoa</taxon>
        <taxon>Platyhelminthes</taxon>
        <taxon>Monogenea</taxon>
        <taxon>Polyopisthocotylea</taxon>
        <taxon>Polystomatidea</taxon>
        <taxon>Polystomatidae</taxon>
        <taxon>Protopolystoma</taxon>
    </lineage>
</organism>
<comment type="caution">
    <text evidence="4">The sequence shown here is derived from an EMBL/GenBank/DDBJ whole genome shotgun (WGS) entry which is preliminary data.</text>
</comment>
<keyword evidence="5" id="KW-1185">Reference proteome</keyword>
<accession>A0A3S5BHV3</accession>
<dbReference type="GO" id="GO:0003677">
    <property type="term" value="F:DNA binding"/>
    <property type="evidence" value="ECO:0007669"/>
    <property type="project" value="UniProtKB-KW"/>
</dbReference>
<dbReference type="Pfam" id="PF02735">
    <property type="entry name" value="Ku"/>
    <property type="match status" value="1"/>
</dbReference>
<gene>
    <name evidence="4" type="ORF">PXEA_LOCUS18244</name>
</gene>
<dbReference type="OrthoDB" id="30826at2759"/>
<dbReference type="EMBL" id="CAAALY010069774">
    <property type="protein sequence ID" value="VEL24804.1"/>
    <property type="molecule type" value="Genomic_DNA"/>
</dbReference>
<evidence type="ECO:0000256" key="1">
    <source>
        <dbReference type="ARBA" id="ARBA00023125"/>
    </source>
</evidence>
<sequence length="133" mass="14912">MGATKAKNVPRYLYVGNSTLKFVADLPKSYDQVKRKKGRSKKDSEQEANDTDIPDHPSFRVFSALVHALYELETVLLVRRVYLRNGAPRLGVLMPELAHLCPVATTIYLCLIGSINTTFVSLSSPFRAYLKIP</sequence>